<accession>A0ACC2T3E6</accession>
<evidence type="ECO:0000313" key="1">
    <source>
        <dbReference type="EMBL" id="KAJ9069115.1"/>
    </source>
</evidence>
<gene>
    <name evidence="1" type="ORF">DSO57_1021900</name>
</gene>
<dbReference type="EMBL" id="QTSX02003658">
    <property type="protein sequence ID" value="KAJ9069115.1"/>
    <property type="molecule type" value="Genomic_DNA"/>
</dbReference>
<keyword evidence="2" id="KW-1185">Reference proteome</keyword>
<organism evidence="1 2">
    <name type="scientific">Entomophthora muscae</name>
    <dbReference type="NCBI Taxonomy" id="34485"/>
    <lineage>
        <taxon>Eukaryota</taxon>
        <taxon>Fungi</taxon>
        <taxon>Fungi incertae sedis</taxon>
        <taxon>Zoopagomycota</taxon>
        <taxon>Entomophthoromycotina</taxon>
        <taxon>Entomophthoromycetes</taxon>
        <taxon>Entomophthorales</taxon>
        <taxon>Entomophthoraceae</taxon>
        <taxon>Entomophthora</taxon>
    </lineage>
</organism>
<sequence>MSVSLEAMKFTIPYLTAVLFSRVEGKAEGRIVNGQAGDIGKAKYLVRITAAGQLCGGALISKGAVLTAAHCTTTTEASQYDIREGKNTQQEMDQSTKLTALSVHPHESYSQTTYNADIAVIVVDNSHPLTVFLSLDTSGMAKEGTSLHLDGWGLTQVGGTVSSLNQLDHKVVGYSECGDAASFQDSLFCASAERQGSTACMGDSGSPLVSENTVVGVVSHGDAGCSKTPTSFTKVSNYVQWINRNSNSGNNQTSSEANKKQQPGSNQPNQNQQTGDEQPNQNQQPGSKQPDQNQQPGSQYQPSRSGQPNQNRQPGAQYQPSRSGQPNQNRQPGAQYQPSRSGQPNQNRQPGAQYQPSRSGQPNQNRQPGAQYQPSRSDQTNQNRQPGVQYQPSRRGQPVQIQQPSSRYQSSNGGQFIRANQHQQFGRGWMS</sequence>
<evidence type="ECO:0000313" key="2">
    <source>
        <dbReference type="Proteomes" id="UP001165960"/>
    </source>
</evidence>
<reference evidence="1" key="1">
    <citation type="submission" date="2022-04" db="EMBL/GenBank/DDBJ databases">
        <title>Genome of the entomopathogenic fungus Entomophthora muscae.</title>
        <authorList>
            <person name="Elya C."/>
            <person name="Lovett B.R."/>
            <person name="Lee E."/>
            <person name="Macias A.M."/>
            <person name="Hajek A.E."/>
            <person name="De Bivort B.L."/>
            <person name="Kasson M.T."/>
            <person name="De Fine Licht H.H."/>
            <person name="Stajich J.E."/>
        </authorList>
    </citation>
    <scope>NUCLEOTIDE SEQUENCE</scope>
    <source>
        <strain evidence="1">Berkeley</strain>
    </source>
</reference>
<name>A0ACC2T3E6_9FUNG</name>
<dbReference type="Proteomes" id="UP001165960">
    <property type="component" value="Unassembled WGS sequence"/>
</dbReference>
<protein>
    <submittedName>
        <fullName evidence="1">Uncharacterized protein</fullName>
    </submittedName>
</protein>
<comment type="caution">
    <text evidence="1">The sequence shown here is derived from an EMBL/GenBank/DDBJ whole genome shotgun (WGS) entry which is preliminary data.</text>
</comment>
<proteinExistence type="predicted"/>